<dbReference type="Proteomes" id="UP000245918">
    <property type="component" value="Chromosome"/>
</dbReference>
<accession>A0AC61TLK0</accession>
<evidence type="ECO:0000313" key="2">
    <source>
        <dbReference type="Proteomes" id="UP000245918"/>
    </source>
</evidence>
<dbReference type="EMBL" id="CP084506">
    <property type="protein sequence ID" value="UCQ01640.1"/>
    <property type="molecule type" value="Genomic_DNA"/>
</dbReference>
<keyword evidence="2" id="KW-1185">Reference proteome</keyword>
<proteinExistence type="predicted"/>
<gene>
    <name evidence="1" type="ORF">DCL27_07775</name>
</gene>
<reference evidence="1" key="1">
    <citation type="submission" date="2021-09" db="EMBL/GenBank/DDBJ databases">
        <title>Comparative genomics of Edwardsiella genus reveals species-based diversity.</title>
        <authorList>
            <person name="Tekedar H.C."/>
            <person name="Kumru S."/>
            <person name="Waldbieser G.C."/>
            <person name="Reichley S.R."/>
            <person name="Lawrence M.L."/>
            <person name="Griffin M.J."/>
        </authorList>
    </citation>
    <scope>NUCLEOTIDE SEQUENCE</scope>
    <source>
        <strain evidence="1">ATCC 15947</strain>
    </source>
</reference>
<evidence type="ECO:0000313" key="1">
    <source>
        <dbReference type="EMBL" id="UCQ01640.1"/>
    </source>
</evidence>
<organism evidence="1 2">
    <name type="scientific">Edwardsiella tarda ATCC 15947 = NBRC 105688</name>
    <dbReference type="NCBI Taxonomy" id="667121"/>
    <lineage>
        <taxon>Bacteria</taxon>
        <taxon>Pseudomonadati</taxon>
        <taxon>Pseudomonadota</taxon>
        <taxon>Gammaproteobacteria</taxon>
        <taxon>Enterobacterales</taxon>
        <taxon>Hafniaceae</taxon>
        <taxon>Edwardsiella</taxon>
    </lineage>
</organism>
<sequence>MRHVKYSDLYQAHLDTIHEVRAIPKMGLVSRDDLDQVKNRAVLLTTLDVVLAIHRQEHGSAFNPLQGKAALSHLLLQLYNWSGDQVRALSLEDILIALQKKLDIKNQPQSYRNFLDEIHANTFIVAFDDFINEEWNPNHSKEYLLMPAE</sequence>
<protein>
    <submittedName>
        <fullName evidence="1">Uncharacterized protein</fullName>
    </submittedName>
</protein>
<name>A0AC61TLK0_EDWTA</name>